<accession>A0AAD0L579</accession>
<organism evidence="1 2">
    <name type="scientific">Pseudomonas putida</name>
    <name type="common">Arthrobacter siderocapsulatus</name>
    <dbReference type="NCBI Taxonomy" id="303"/>
    <lineage>
        <taxon>Bacteria</taxon>
        <taxon>Pseudomonadati</taxon>
        <taxon>Pseudomonadota</taxon>
        <taxon>Gammaproteobacteria</taxon>
        <taxon>Pseudomonadales</taxon>
        <taxon>Pseudomonadaceae</taxon>
        <taxon>Pseudomonas</taxon>
    </lineage>
</organism>
<sequence length="221" mass="23585">MTPRQRGFGLLEALLALALGLILLAAAGQALVSAQQAWRVQGALSRMQDDASLAFQRLAQDIRMTGMFGCLAPEAIEFIDPSAAQAFAQPLQISHAGDGREVTLSLVTADVRGAGGNPDWTLLTDCLTWAEVHPARQAGSGTTLAFPVRRQTYRFQGDGLMLSGGGMNAVLIDNVRAFRVTRVVGNDGERVDLQLTLGDPVLGVERNYALSVALRNRLPSS</sequence>
<dbReference type="Pfam" id="PF07963">
    <property type="entry name" value="N_methyl"/>
    <property type="match status" value="1"/>
</dbReference>
<proteinExistence type="predicted"/>
<name>A0AAD0L579_PSEPU</name>
<gene>
    <name evidence="1" type="ORF">C1S65_04050</name>
</gene>
<dbReference type="InterPro" id="IPR012902">
    <property type="entry name" value="N_methyl_site"/>
</dbReference>
<dbReference type="Proteomes" id="UP000251617">
    <property type="component" value="Chromosome"/>
</dbReference>
<reference evidence="1 2" key="1">
    <citation type="submission" date="2018-06" db="EMBL/GenBank/DDBJ databases">
        <title>The genome of Pseudomonas putida NX-1, a lignin degrader.</title>
        <authorList>
            <person name="Xu Z."/>
        </authorList>
    </citation>
    <scope>NUCLEOTIDE SEQUENCE [LARGE SCALE GENOMIC DNA]</scope>
    <source>
        <strain evidence="1 2">NX-1</strain>
    </source>
</reference>
<dbReference type="EMBL" id="CP030750">
    <property type="protein sequence ID" value="AXA23327.1"/>
    <property type="molecule type" value="Genomic_DNA"/>
</dbReference>
<dbReference type="AlphaFoldDB" id="A0AAD0L579"/>
<dbReference type="RefSeq" id="WP_112897289.1">
    <property type="nucleotide sequence ID" value="NZ_CP030750.1"/>
</dbReference>
<evidence type="ECO:0000313" key="1">
    <source>
        <dbReference type="EMBL" id="AXA23327.1"/>
    </source>
</evidence>
<evidence type="ECO:0000313" key="2">
    <source>
        <dbReference type="Proteomes" id="UP000251617"/>
    </source>
</evidence>
<protein>
    <submittedName>
        <fullName evidence="1">Pilus assembly protein PilW</fullName>
    </submittedName>
</protein>